<sequence length="568" mass="63049">MKHSTPSQLRHWMTHFVIAIASLIAFSAQAAQVEATVSKNIVAVNEVFQLEISIDSNVNPDSLALSALDKDFTYGRPSVSSNSSYINGVVSRTTQWRLAVAAKAVGTFTIPAFRIGATESEPISIQVLKSANSQASANDPKIKLSSKLEKQSLYVGESTKLTVKILIAEQIDQAALVAPKAEGIDIIQLGDDKQAERILNGRRYIEITRQYQLTPQQAGNIVLSGAEFKTNLVRGSRGFGSTLSIPFSKQTDDITLNVKAKPSNYQGLWLPTTDLQLDQNWQPEITTSEFKVGEPITRIITLRIKHVAQSNMPNINIDYPRSVRVYDEKPVYGERDGYTSMMIKQVIIPRTAGELTLPPLKINWWDTNTNQQQTTTVDGITVKVLEGDNSNNVQLPVLDDSQVAPATQVEQPPAEVKIVKDAGMWPWLTAIMTSLWLLTLGMWFKARQRNPLSQSQDTATKAKPTIAQSDEAKIAQLIDAVNHEQTMQVQTLFKQLDRNAYQDDYLVQLEQAINQMMAAHYGQQPKEWDKQTLLSLLAAAKENKQSSANKQVLASLVPEKTQGKPNKR</sequence>
<dbReference type="AlphaFoldDB" id="A0A178K3B9"/>
<name>A0A178K3B9_9GAMM</name>
<reference evidence="4 5" key="1">
    <citation type="submission" date="2016-03" db="EMBL/GenBank/DDBJ databases">
        <title>Photobacterium proteolyticum sp. nov. a protease producing bacterium isolated from ocean sediments of Laizhou Bay.</title>
        <authorList>
            <person name="Li Y."/>
        </authorList>
    </citation>
    <scope>NUCLEOTIDE SEQUENCE [LARGE SCALE GENOMIC DNA]</scope>
    <source>
        <strain evidence="4 5">R-40508</strain>
    </source>
</reference>
<evidence type="ECO:0000313" key="4">
    <source>
        <dbReference type="EMBL" id="OAN11212.1"/>
    </source>
</evidence>
<keyword evidence="2" id="KW-0812">Transmembrane</keyword>
<dbReference type="STRING" id="858640.A3K86_19840"/>
<dbReference type="Pfam" id="PF13584">
    <property type="entry name" value="BatD"/>
    <property type="match status" value="2"/>
</dbReference>
<proteinExistence type="predicted"/>
<evidence type="ECO:0000256" key="3">
    <source>
        <dbReference type="SAM" id="SignalP"/>
    </source>
</evidence>
<comment type="caution">
    <text evidence="4">The sequence shown here is derived from an EMBL/GenBank/DDBJ whole genome shotgun (WGS) entry which is preliminary data.</text>
</comment>
<dbReference type="Proteomes" id="UP000078503">
    <property type="component" value="Unassembled WGS sequence"/>
</dbReference>
<feature type="transmembrane region" description="Helical" evidence="2">
    <location>
        <begin position="424"/>
        <end position="444"/>
    </location>
</feature>
<evidence type="ECO:0000256" key="1">
    <source>
        <dbReference type="SAM" id="MobiDB-lite"/>
    </source>
</evidence>
<feature type="chain" id="PRO_5008089996" description="Aerotolerance protein BatD" evidence="3">
    <location>
        <begin position="31"/>
        <end position="568"/>
    </location>
</feature>
<dbReference type="InterPro" id="IPR025738">
    <property type="entry name" value="BatD"/>
</dbReference>
<evidence type="ECO:0008006" key="6">
    <source>
        <dbReference type="Google" id="ProtNLM"/>
    </source>
</evidence>
<keyword evidence="5" id="KW-1185">Reference proteome</keyword>
<dbReference type="EMBL" id="LVHF01000033">
    <property type="protein sequence ID" value="OAN11212.1"/>
    <property type="molecule type" value="Genomic_DNA"/>
</dbReference>
<keyword evidence="2" id="KW-1133">Transmembrane helix</keyword>
<dbReference type="PANTHER" id="PTHR40940:SF1">
    <property type="entry name" value="PROTEIN BATD"/>
    <property type="match status" value="1"/>
</dbReference>
<feature type="region of interest" description="Disordered" evidence="1">
    <location>
        <begin position="544"/>
        <end position="568"/>
    </location>
</feature>
<evidence type="ECO:0000256" key="2">
    <source>
        <dbReference type="SAM" id="Phobius"/>
    </source>
</evidence>
<dbReference type="PANTHER" id="PTHR40940">
    <property type="entry name" value="PROTEIN BATD-RELATED"/>
    <property type="match status" value="1"/>
</dbReference>
<dbReference type="RefSeq" id="WP_162844306.1">
    <property type="nucleotide sequence ID" value="NZ_LVHF01000033.1"/>
</dbReference>
<organism evidence="4 5">
    <name type="scientific">Photobacterium jeanii</name>
    <dbReference type="NCBI Taxonomy" id="858640"/>
    <lineage>
        <taxon>Bacteria</taxon>
        <taxon>Pseudomonadati</taxon>
        <taxon>Pseudomonadota</taxon>
        <taxon>Gammaproteobacteria</taxon>
        <taxon>Vibrionales</taxon>
        <taxon>Vibrionaceae</taxon>
        <taxon>Photobacterium</taxon>
    </lineage>
</organism>
<accession>A0A178K3B9</accession>
<keyword evidence="2" id="KW-0472">Membrane</keyword>
<keyword evidence="3" id="KW-0732">Signal</keyword>
<evidence type="ECO:0000313" key="5">
    <source>
        <dbReference type="Proteomes" id="UP000078503"/>
    </source>
</evidence>
<feature type="signal peptide" evidence="3">
    <location>
        <begin position="1"/>
        <end position="30"/>
    </location>
</feature>
<protein>
    <recommendedName>
        <fullName evidence="6">Aerotolerance protein BatD</fullName>
    </recommendedName>
</protein>
<gene>
    <name evidence="4" type="ORF">A3K86_19840</name>
</gene>